<sequence>MRIRIDNKQEYQLIIALSSFVANELLKRKKKLIRKVLKINLRKLEMSSNNISINYSPGKGASSLMARNEVENNYDDIEARFMKSEMSSNSKCYYRREIIFSIKDIAVSQLSSDDKTLQPNRTKKTILSRYFVQRLMLQCGKCDQKLAKQATYRATLSKDLCYNYFTKSPGVLTILSIVIGFGLSKFVTTLALAGNWWNPGWWFCPAAKSLRSGN</sequence>
<gene>
    <name evidence="2" type="ORF">RCL2_000955900</name>
</gene>
<keyword evidence="1" id="KW-1133">Transmembrane helix</keyword>
<reference evidence="2" key="1">
    <citation type="submission" date="2019-10" db="EMBL/GenBank/DDBJ databases">
        <title>Conservation and host-specific expression of non-tandemly repeated heterogenous ribosome RNA gene in arbuscular mycorrhizal fungi.</title>
        <authorList>
            <person name="Maeda T."/>
            <person name="Kobayashi Y."/>
            <person name="Nakagawa T."/>
            <person name="Ezawa T."/>
            <person name="Yamaguchi K."/>
            <person name="Bino T."/>
            <person name="Nishimoto Y."/>
            <person name="Shigenobu S."/>
            <person name="Kawaguchi M."/>
        </authorList>
    </citation>
    <scope>NUCLEOTIDE SEQUENCE</scope>
    <source>
        <strain evidence="2">HR1</strain>
    </source>
</reference>
<organism evidence="2 3">
    <name type="scientific">Rhizophagus clarus</name>
    <dbReference type="NCBI Taxonomy" id="94130"/>
    <lineage>
        <taxon>Eukaryota</taxon>
        <taxon>Fungi</taxon>
        <taxon>Fungi incertae sedis</taxon>
        <taxon>Mucoromycota</taxon>
        <taxon>Glomeromycotina</taxon>
        <taxon>Glomeromycetes</taxon>
        <taxon>Glomerales</taxon>
        <taxon>Glomeraceae</taxon>
        <taxon>Rhizophagus</taxon>
    </lineage>
</organism>
<dbReference type="Proteomes" id="UP000615446">
    <property type="component" value="Unassembled WGS sequence"/>
</dbReference>
<keyword evidence="1" id="KW-0472">Membrane</keyword>
<proteinExistence type="predicted"/>
<evidence type="ECO:0000256" key="1">
    <source>
        <dbReference type="SAM" id="Phobius"/>
    </source>
</evidence>
<dbReference type="EMBL" id="BLAL01000060">
    <property type="protein sequence ID" value="GES82348.1"/>
    <property type="molecule type" value="Genomic_DNA"/>
</dbReference>
<feature type="transmembrane region" description="Helical" evidence="1">
    <location>
        <begin position="171"/>
        <end position="193"/>
    </location>
</feature>
<dbReference type="AlphaFoldDB" id="A0A8H3LAR3"/>
<evidence type="ECO:0000313" key="2">
    <source>
        <dbReference type="EMBL" id="GES82348.1"/>
    </source>
</evidence>
<protein>
    <submittedName>
        <fullName evidence="2">Uncharacterized protein</fullName>
    </submittedName>
</protein>
<evidence type="ECO:0000313" key="3">
    <source>
        <dbReference type="Proteomes" id="UP000615446"/>
    </source>
</evidence>
<accession>A0A8H3LAR3</accession>
<name>A0A8H3LAR3_9GLOM</name>
<comment type="caution">
    <text evidence="2">The sequence shown here is derived from an EMBL/GenBank/DDBJ whole genome shotgun (WGS) entry which is preliminary data.</text>
</comment>
<keyword evidence="1" id="KW-0812">Transmembrane</keyword>